<organism evidence="4 5">
    <name type="scientific">Actimicrobium antarcticum</name>
    <dbReference type="NCBI Taxonomy" id="1051899"/>
    <lineage>
        <taxon>Bacteria</taxon>
        <taxon>Pseudomonadati</taxon>
        <taxon>Pseudomonadota</taxon>
        <taxon>Betaproteobacteria</taxon>
        <taxon>Burkholderiales</taxon>
        <taxon>Oxalobacteraceae</taxon>
        <taxon>Actimicrobium</taxon>
    </lineage>
</organism>
<evidence type="ECO:0000259" key="3">
    <source>
        <dbReference type="PROSITE" id="PS51677"/>
    </source>
</evidence>
<feature type="signal peptide" evidence="2">
    <location>
        <begin position="1"/>
        <end position="25"/>
    </location>
</feature>
<evidence type="ECO:0000256" key="2">
    <source>
        <dbReference type="SAM" id="SignalP"/>
    </source>
</evidence>
<dbReference type="Pfam" id="PF14883">
    <property type="entry name" value="GHL13"/>
    <property type="match status" value="1"/>
</dbReference>
<dbReference type="InterPro" id="IPR011330">
    <property type="entry name" value="Glyco_hydro/deAcase_b/a-brl"/>
</dbReference>
<sequence length="660" mass="74031">MTPLSILCRRLILPALCLLQSLAQAAPPVEDPSQSFRVLCYHDIRDDLHASLATSPESTALDTRELVRHFSWLQKNGYHPVSLQHIVDARAGRATLPTKAVLLSFDDGYASTYTKVFPLLQQFNFPAMIAVVGSWIESPPSANKDAAQFVTWKQVREMQQSGLVEIASHSWDLHRGIPANPQGNLLPSATTLLFNSDRQIRESGTNHADRIRADLIRNADLIAQETGQRPRAMVWPYGAYSQPATDQSVAAGMPMAFTLEPGPNLPQQPLNSLRRSLVSFTTSVAELHDMLHEPAQDSTIADTTQRVVQVDLDYVYDTDPVVQERNLSTLIERIRRLHPGTVYLQAFADPDGDGVADALYFPNRHLPMRADLFSRVAWQLRTRAGVKVYAWMPVLAFRLPQGHAAATHLVRVDPAAPTAATHGRTLRLSPFDALARATIIDIYEDLGMSATFAGVLFHDDATLSDYEDSSPAALEVYSNEWQLPHTVSAIRANPLLRQRWTEHKTAYLNAFTLELADGLRRYQPGLMTARNLFAEPVLSPRAEEWYAQSLPSFLAIYDHVALMAMPQMEQAKDPVDWLKRLLQMTTRQPDALRKTVFELQSRDWRTGLPIPARDMAAQMRQLRLAGVRHLGYYPDDFHRNLPDETVIRPAFSLAVDPVPR</sequence>
<dbReference type="PANTHER" id="PTHR34216:SF7">
    <property type="entry name" value="POLY-BETA-1,6-N-ACETYL-D-GLUCOSAMINE N-DEACETYLASE"/>
    <property type="match status" value="1"/>
</dbReference>
<dbReference type="InterPro" id="IPR032772">
    <property type="entry name" value="PGA_deacetylase_PgaB_C"/>
</dbReference>
<protein>
    <submittedName>
        <fullName evidence="4">Poly-beta-1,6-N-acetyl-D-glucosamine N-deacetylase PgaB</fullName>
    </submittedName>
</protein>
<dbReference type="InterPro" id="IPR051398">
    <property type="entry name" value="Polysacch_Deacetylase"/>
</dbReference>
<feature type="chain" id="PRO_5045942802" evidence="2">
    <location>
        <begin position="26"/>
        <end position="660"/>
    </location>
</feature>
<dbReference type="InterPro" id="IPR002509">
    <property type="entry name" value="NODB_dom"/>
</dbReference>
<dbReference type="RefSeq" id="WP_344763236.1">
    <property type="nucleotide sequence ID" value="NZ_BAAAZE010000008.1"/>
</dbReference>
<evidence type="ECO:0000313" key="5">
    <source>
        <dbReference type="Proteomes" id="UP001501353"/>
    </source>
</evidence>
<evidence type="ECO:0000313" key="4">
    <source>
        <dbReference type="EMBL" id="GAA4023277.1"/>
    </source>
</evidence>
<dbReference type="Gene3D" id="3.20.20.80">
    <property type="entry name" value="Glycosidases"/>
    <property type="match status" value="1"/>
</dbReference>
<gene>
    <name evidence="4" type="primary">pgaB</name>
    <name evidence="4" type="ORF">GCM10022212_20810</name>
</gene>
<reference evidence="5" key="1">
    <citation type="journal article" date="2019" name="Int. J. Syst. Evol. Microbiol.">
        <title>The Global Catalogue of Microorganisms (GCM) 10K type strain sequencing project: providing services to taxonomists for standard genome sequencing and annotation.</title>
        <authorList>
            <consortium name="The Broad Institute Genomics Platform"/>
            <consortium name="The Broad Institute Genome Sequencing Center for Infectious Disease"/>
            <person name="Wu L."/>
            <person name="Ma J."/>
        </authorList>
    </citation>
    <scope>NUCLEOTIDE SEQUENCE [LARGE SCALE GENOMIC DNA]</scope>
    <source>
        <strain evidence="5">JCM 16673</strain>
    </source>
</reference>
<keyword evidence="5" id="KW-1185">Reference proteome</keyword>
<accession>A0ABP7TAM7</accession>
<comment type="caution">
    <text evidence="4">The sequence shown here is derived from an EMBL/GenBank/DDBJ whole genome shotgun (WGS) entry which is preliminary data.</text>
</comment>
<dbReference type="PROSITE" id="PS51677">
    <property type="entry name" value="NODB"/>
    <property type="match status" value="1"/>
</dbReference>
<dbReference type="Pfam" id="PF01522">
    <property type="entry name" value="Polysacc_deac_1"/>
    <property type="match status" value="1"/>
</dbReference>
<dbReference type="EMBL" id="BAAAZE010000008">
    <property type="protein sequence ID" value="GAA4023277.1"/>
    <property type="molecule type" value="Genomic_DNA"/>
</dbReference>
<dbReference type="Proteomes" id="UP001501353">
    <property type="component" value="Unassembled WGS sequence"/>
</dbReference>
<evidence type="ECO:0000256" key="1">
    <source>
        <dbReference type="ARBA" id="ARBA00022729"/>
    </source>
</evidence>
<dbReference type="PANTHER" id="PTHR34216">
    <property type="match status" value="1"/>
</dbReference>
<dbReference type="Gene3D" id="3.20.20.370">
    <property type="entry name" value="Glycoside hydrolase/deacetylase"/>
    <property type="match status" value="1"/>
</dbReference>
<proteinExistence type="predicted"/>
<dbReference type="SUPFAM" id="SSF88713">
    <property type="entry name" value="Glycoside hydrolase/deacetylase"/>
    <property type="match status" value="1"/>
</dbReference>
<keyword evidence="1 2" id="KW-0732">Signal</keyword>
<feature type="domain" description="NodB homology" evidence="3">
    <location>
        <begin position="99"/>
        <end position="338"/>
    </location>
</feature>
<dbReference type="NCBIfam" id="TIGR03938">
    <property type="entry name" value="deacetyl_PgaB"/>
    <property type="match status" value="1"/>
</dbReference>
<dbReference type="InterPro" id="IPR023854">
    <property type="entry name" value="PGA_deacetylase_PgaB"/>
</dbReference>
<name>A0ABP7TAM7_9BURK</name>